<keyword evidence="4 5" id="KW-0472">Membrane</keyword>
<evidence type="ECO:0000256" key="3">
    <source>
        <dbReference type="ARBA" id="ARBA00022989"/>
    </source>
</evidence>
<organism evidence="6 7">
    <name type="scientific">Fusibacter paucivorans</name>
    <dbReference type="NCBI Taxonomy" id="76009"/>
    <lineage>
        <taxon>Bacteria</taxon>
        <taxon>Bacillati</taxon>
        <taxon>Bacillota</taxon>
        <taxon>Clostridia</taxon>
        <taxon>Eubacteriales</taxon>
        <taxon>Eubacteriales Family XII. Incertae Sedis</taxon>
        <taxon>Fusibacter</taxon>
    </lineage>
</organism>
<keyword evidence="7" id="KW-1185">Reference proteome</keyword>
<dbReference type="EMBL" id="JAHBCL010000037">
    <property type="protein sequence ID" value="MBS7528346.1"/>
    <property type="molecule type" value="Genomic_DNA"/>
</dbReference>
<feature type="transmembrane region" description="Helical" evidence="5">
    <location>
        <begin position="127"/>
        <end position="146"/>
    </location>
</feature>
<gene>
    <name evidence="6" type="ORF">KHM83_16780</name>
</gene>
<protein>
    <submittedName>
        <fullName evidence="6">Uncharacterized protein</fullName>
    </submittedName>
</protein>
<dbReference type="Proteomes" id="UP000746471">
    <property type="component" value="Unassembled WGS sequence"/>
</dbReference>
<evidence type="ECO:0000256" key="4">
    <source>
        <dbReference type="ARBA" id="ARBA00023136"/>
    </source>
</evidence>
<dbReference type="SUPFAM" id="SSF161111">
    <property type="entry name" value="Cation efflux protein transmembrane domain-like"/>
    <property type="match status" value="1"/>
</dbReference>
<evidence type="ECO:0000256" key="5">
    <source>
        <dbReference type="SAM" id="Phobius"/>
    </source>
</evidence>
<feature type="transmembrane region" description="Helical" evidence="5">
    <location>
        <begin position="20"/>
        <end position="42"/>
    </location>
</feature>
<comment type="subcellular location">
    <subcellularLocation>
        <location evidence="1">Membrane</location>
        <topology evidence="1">Multi-pass membrane protein</topology>
    </subcellularLocation>
</comment>
<dbReference type="RefSeq" id="WP_213238205.1">
    <property type="nucleotide sequence ID" value="NZ_JAHBCL010000037.1"/>
</dbReference>
<feature type="transmembrane region" description="Helical" evidence="5">
    <location>
        <begin position="235"/>
        <end position="256"/>
    </location>
</feature>
<feature type="transmembrane region" description="Helical" evidence="5">
    <location>
        <begin position="268"/>
        <end position="290"/>
    </location>
</feature>
<sequence>MKKFEIKWKPLPKLAPFKRIVLYIFTILMSALSLIDVIYGVFPEIAAYVVYTIAGIGLALACYYITLDIKYLIHFIMKPRIKRNRITNQFVEDKRFRVITLTRTSFGMNLLYALFNGFYGIYYRSEWFGSLAFYYCVLSMMRFLVVRVERSMPREDLTEDDKKKVRSIYWQCGFLLALITFILGWEVIQLSLHDVEKTYPGMLIYAIAAYTFYKLTIASINMAKVKRTQFPLLKAIRYIGYADALVSVLSLQIAMFTHFSVGAKTMTSIFNVATGTVVCFMILTLSMLMMRINNSET</sequence>
<evidence type="ECO:0000256" key="1">
    <source>
        <dbReference type="ARBA" id="ARBA00004141"/>
    </source>
</evidence>
<evidence type="ECO:0000256" key="2">
    <source>
        <dbReference type="ARBA" id="ARBA00022692"/>
    </source>
</evidence>
<dbReference type="InterPro" id="IPR027469">
    <property type="entry name" value="Cation_efflux_TMD_sf"/>
</dbReference>
<accession>A0ABS5PUU0</accession>
<evidence type="ECO:0000313" key="6">
    <source>
        <dbReference type="EMBL" id="MBS7528346.1"/>
    </source>
</evidence>
<evidence type="ECO:0000313" key="7">
    <source>
        <dbReference type="Proteomes" id="UP000746471"/>
    </source>
</evidence>
<reference evidence="6 7" key="1">
    <citation type="submission" date="2021-05" db="EMBL/GenBank/DDBJ databases">
        <title>Fusibacter ferrireducens sp. nov., an anaerobic, sulfur- and Fe-reducing bacterium isolated from the mangrove sediment.</title>
        <authorList>
            <person name="Qiu D."/>
        </authorList>
    </citation>
    <scope>NUCLEOTIDE SEQUENCE [LARGE SCALE GENOMIC DNA]</scope>
    <source>
        <strain evidence="6 7">DSM 12116</strain>
    </source>
</reference>
<name>A0ABS5PUU0_9FIRM</name>
<feature type="transmembrane region" description="Helical" evidence="5">
    <location>
        <begin position="98"/>
        <end position="121"/>
    </location>
</feature>
<keyword evidence="2 5" id="KW-0812">Transmembrane</keyword>
<feature type="transmembrane region" description="Helical" evidence="5">
    <location>
        <begin position="202"/>
        <end position="223"/>
    </location>
</feature>
<feature type="transmembrane region" description="Helical" evidence="5">
    <location>
        <begin position="48"/>
        <end position="77"/>
    </location>
</feature>
<keyword evidence="3 5" id="KW-1133">Transmembrane helix</keyword>
<feature type="transmembrane region" description="Helical" evidence="5">
    <location>
        <begin position="167"/>
        <end position="190"/>
    </location>
</feature>
<comment type="caution">
    <text evidence="6">The sequence shown here is derived from an EMBL/GenBank/DDBJ whole genome shotgun (WGS) entry which is preliminary data.</text>
</comment>
<proteinExistence type="predicted"/>